<dbReference type="NCBIfam" id="NF004114">
    <property type="entry name" value="PRK05605.1"/>
    <property type="match status" value="1"/>
</dbReference>
<keyword evidence="3" id="KW-0436">Ligase</keyword>
<dbReference type="Gene3D" id="3.30.300.30">
    <property type="match status" value="1"/>
</dbReference>
<dbReference type="STRING" id="1737425.GCA_900049755_01375"/>
<dbReference type="InterPro" id="IPR020845">
    <property type="entry name" value="AMP-binding_CS"/>
</dbReference>
<dbReference type="InterPro" id="IPR045851">
    <property type="entry name" value="AMP-bd_C_sf"/>
</dbReference>
<dbReference type="InterPro" id="IPR050237">
    <property type="entry name" value="ATP-dep_AMP-bd_enzyme"/>
</dbReference>
<dbReference type="Proteomes" id="UP000247696">
    <property type="component" value="Chromosome"/>
</dbReference>
<dbReference type="KEGG" id="cpre:Csp1_25190"/>
<dbReference type="EMBL" id="CP024988">
    <property type="protein sequence ID" value="AWT27267.1"/>
    <property type="molecule type" value="Genomic_DNA"/>
</dbReference>
<dbReference type="EC" id="6.2.1.3" evidence="3"/>
<dbReference type="InterPro" id="IPR042099">
    <property type="entry name" value="ANL_N_sf"/>
</dbReference>
<dbReference type="Pfam" id="PF13193">
    <property type="entry name" value="AMP-binding_C"/>
    <property type="match status" value="1"/>
</dbReference>
<reference evidence="4" key="1">
    <citation type="submission" date="2017-11" db="EMBL/GenBank/DDBJ databases">
        <title>Otitis media/interna in a cat caused by the recently described species Corynebacterium provencense.</title>
        <authorList>
            <person name="Kittl S."/>
            <person name="Brodard I."/>
            <person name="Rychener L."/>
            <person name="Jores J."/>
            <person name="Roosje P."/>
            <person name="Gobeli Brawand S."/>
        </authorList>
    </citation>
    <scope>NUCLEOTIDE SEQUENCE [LARGE SCALE GENOMIC DNA]</scope>
    <source>
        <strain evidence="4">17KM38</strain>
    </source>
</reference>
<dbReference type="GO" id="GO:0004467">
    <property type="term" value="F:long-chain fatty acid-CoA ligase activity"/>
    <property type="evidence" value="ECO:0007669"/>
    <property type="project" value="UniProtKB-EC"/>
</dbReference>
<feature type="domain" description="AMP-binding enzyme C-terminal" evidence="2">
    <location>
        <begin position="500"/>
        <end position="575"/>
    </location>
</feature>
<dbReference type="RefSeq" id="WP_066586380.1">
    <property type="nucleotide sequence ID" value="NZ_CABKVS010000002.1"/>
</dbReference>
<dbReference type="InterPro" id="IPR000873">
    <property type="entry name" value="AMP-dep_synth/lig_dom"/>
</dbReference>
<dbReference type="Gene3D" id="3.40.50.12780">
    <property type="entry name" value="N-terminal domain of ligase-like"/>
    <property type="match status" value="1"/>
</dbReference>
<protein>
    <submittedName>
        <fullName evidence="3">Long-chain-fatty-acid--CoA ligase</fullName>
        <ecNumber evidence="3">6.2.1.3</ecNumber>
    </submittedName>
</protein>
<evidence type="ECO:0000259" key="1">
    <source>
        <dbReference type="Pfam" id="PF00501"/>
    </source>
</evidence>
<dbReference type="CDD" id="cd05936">
    <property type="entry name" value="FC-FACS_FadD_like"/>
    <property type="match status" value="1"/>
</dbReference>
<dbReference type="AlphaFoldDB" id="A0A2Z3YYU9"/>
<accession>A0A2Z3YYU9</accession>
<dbReference type="PROSITE" id="PS00455">
    <property type="entry name" value="AMP_BINDING"/>
    <property type="match status" value="1"/>
</dbReference>
<evidence type="ECO:0000313" key="4">
    <source>
        <dbReference type="Proteomes" id="UP000247696"/>
    </source>
</evidence>
<dbReference type="OrthoDB" id="9803968at2"/>
<feature type="domain" description="AMP-dependent synthetase/ligase" evidence="1">
    <location>
        <begin position="47"/>
        <end position="444"/>
    </location>
</feature>
<dbReference type="PANTHER" id="PTHR43767">
    <property type="entry name" value="LONG-CHAIN-FATTY-ACID--COA LIGASE"/>
    <property type="match status" value="1"/>
</dbReference>
<dbReference type="Pfam" id="PF00501">
    <property type="entry name" value="AMP-binding"/>
    <property type="match status" value="1"/>
</dbReference>
<dbReference type="PANTHER" id="PTHR43767:SF1">
    <property type="entry name" value="NONRIBOSOMAL PEPTIDE SYNTHASE PES1 (EUROFUNG)-RELATED"/>
    <property type="match status" value="1"/>
</dbReference>
<proteinExistence type="predicted"/>
<dbReference type="SUPFAM" id="SSF56801">
    <property type="entry name" value="Acetyl-CoA synthetase-like"/>
    <property type="match status" value="1"/>
</dbReference>
<dbReference type="InterPro" id="IPR025110">
    <property type="entry name" value="AMP-bd_C"/>
</dbReference>
<keyword evidence="4" id="KW-1185">Reference proteome</keyword>
<sequence>MSENTASTPNTPSTTWKEHPWWDVYPEWTRPELDYDAENERTLAEIFDHAVKTWPERPAMTFFGTTVSYREYGRQVSVCAAMLHNRGVRKGDRVAVALPNCPQALITFYAVLSLGATVTLHNPLYTARELTVAFRDHGAKVGVFWDKAVDVARELRTVSPLEQIIPVTITRAMPWYLQAALKIPVKPLKALRGELAGSTEGLTEWADLMKDASESEGRALIETADVRPEDIALVLYTSGTTGSPKGAGLSHANLCANIIQGRDWVPGLGSDEEPERMLAALPIFHAYGLTMNITLGPLIGGTVLLLPAPKRPLLAGAMKKQKPTWIPGVPALYQTIMDLAEKQNIDISGVKASFSGASGLPVEVVRRWENLTGGLLVEGYGLTETSPIVLGNPMSPDRRPGYVGVPFPDTQVRVVSQDDPTVVLPDGEAGELVVRGPQVFGGYLNRPDADAEVFVPGEDGLGDWFRTGDMAVMESDGFVKIVSRIKEMIVTGGFNVYPQEVEEVLTEHPSVAQASVVGLPRVDGSETVAAAIVLADGARLDEEILKEHCRAGLARYKVPRVFKVFTELPADQLGKVRRVEVRKEMTEE</sequence>
<gene>
    <name evidence="3" type="primary">fadD</name>
    <name evidence="3" type="ORF">Csp1_25190</name>
</gene>
<evidence type="ECO:0000313" key="3">
    <source>
        <dbReference type="EMBL" id="AWT27267.1"/>
    </source>
</evidence>
<organism evidence="3 4">
    <name type="scientific">Corynebacterium provencense</name>
    <dbReference type="NCBI Taxonomy" id="1737425"/>
    <lineage>
        <taxon>Bacteria</taxon>
        <taxon>Bacillati</taxon>
        <taxon>Actinomycetota</taxon>
        <taxon>Actinomycetes</taxon>
        <taxon>Mycobacteriales</taxon>
        <taxon>Corynebacteriaceae</taxon>
        <taxon>Corynebacterium</taxon>
    </lineage>
</organism>
<evidence type="ECO:0000259" key="2">
    <source>
        <dbReference type="Pfam" id="PF13193"/>
    </source>
</evidence>
<name>A0A2Z3YYU9_9CORY</name>